<accession>A0A0E9VGS0</accession>
<reference evidence="1" key="1">
    <citation type="submission" date="2014-11" db="EMBL/GenBank/DDBJ databases">
        <authorList>
            <person name="Amaro Gonzalez C."/>
        </authorList>
    </citation>
    <scope>NUCLEOTIDE SEQUENCE</scope>
</reference>
<dbReference type="EMBL" id="GBXM01031325">
    <property type="protein sequence ID" value="JAH77252.1"/>
    <property type="molecule type" value="Transcribed_RNA"/>
</dbReference>
<evidence type="ECO:0000313" key="1">
    <source>
        <dbReference type="EMBL" id="JAH77252.1"/>
    </source>
</evidence>
<organism evidence="1">
    <name type="scientific">Anguilla anguilla</name>
    <name type="common">European freshwater eel</name>
    <name type="synonym">Muraena anguilla</name>
    <dbReference type="NCBI Taxonomy" id="7936"/>
    <lineage>
        <taxon>Eukaryota</taxon>
        <taxon>Metazoa</taxon>
        <taxon>Chordata</taxon>
        <taxon>Craniata</taxon>
        <taxon>Vertebrata</taxon>
        <taxon>Euteleostomi</taxon>
        <taxon>Actinopterygii</taxon>
        <taxon>Neopterygii</taxon>
        <taxon>Teleostei</taxon>
        <taxon>Anguilliformes</taxon>
        <taxon>Anguillidae</taxon>
        <taxon>Anguilla</taxon>
    </lineage>
</organism>
<name>A0A0E9VGS0_ANGAN</name>
<proteinExistence type="predicted"/>
<reference evidence="1" key="2">
    <citation type="journal article" date="2015" name="Fish Shellfish Immunol.">
        <title>Early steps in the European eel (Anguilla anguilla)-Vibrio vulnificus interaction in the gills: Role of the RtxA13 toxin.</title>
        <authorList>
            <person name="Callol A."/>
            <person name="Pajuelo D."/>
            <person name="Ebbesson L."/>
            <person name="Teles M."/>
            <person name="MacKenzie S."/>
            <person name="Amaro C."/>
        </authorList>
    </citation>
    <scope>NUCLEOTIDE SEQUENCE</scope>
</reference>
<dbReference type="AlphaFoldDB" id="A0A0E9VGS0"/>
<sequence length="70" mass="8081">MSSSVQKCSVRSAMFYLYSAHEHTSLGSCQPVGIWVCSPHLCLSRYWNMRAECYSFTWLLFVDYGIVFIS</sequence>
<protein>
    <submittedName>
        <fullName evidence="1">Uncharacterized protein</fullName>
    </submittedName>
</protein>